<keyword evidence="1" id="KW-0732">Signal</keyword>
<keyword evidence="3" id="KW-1185">Reference proteome</keyword>
<evidence type="ECO:0000313" key="3">
    <source>
        <dbReference type="Proteomes" id="UP000298663"/>
    </source>
</evidence>
<sequence length="240" mass="26865">MIRLGFFLLGFLSLGSTLPLNEVPELLQADSKEELDLLRLFDDIDNGTEILQPWTDIRDLLYVNLQSFVDNGGELDSFTAIEVLISTLQVHVNSSVLDLNIAQLNRLKLPARYFIHNFLGLLDYANSSYQSDLGDVIVSIKLELTVVNTFVWVNLAVGPITEPRGLTYYTIISAVMSVWGGFDPREHNQNLLSVPENLKPAVGKALRAMDKVGKEGIQEKRGKIAAIEAEMRNEEMVKIF</sequence>
<protein>
    <submittedName>
        <fullName evidence="2">Uncharacterized protein</fullName>
    </submittedName>
</protein>
<gene>
    <name evidence="2" type="ORF">L596_008521</name>
</gene>
<feature type="chain" id="PRO_5020468485" evidence="1">
    <location>
        <begin position="18"/>
        <end position="240"/>
    </location>
</feature>
<dbReference type="AlphaFoldDB" id="A0A4U5PCW6"/>
<dbReference type="Proteomes" id="UP000298663">
    <property type="component" value="Unassembled WGS sequence"/>
</dbReference>
<name>A0A4U5PCW6_STECR</name>
<comment type="caution">
    <text evidence="2">The sequence shown here is derived from an EMBL/GenBank/DDBJ whole genome shotgun (WGS) entry which is preliminary data.</text>
</comment>
<feature type="signal peptide" evidence="1">
    <location>
        <begin position="1"/>
        <end position="17"/>
    </location>
</feature>
<reference evidence="2 3" key="1">
    <citation type="journal article" date="2015" name="Genome Biol.">
        <title>Comparative genomics of Steinernema reveals deeply conserved gene regulatory networks.</title>
        <authorList>
            <person name="Dillman A.R."/>
            <person name="Macchietto M."/>
            <person name="Porter C.F."/>
            <person name="Rogers A."/>
            <person name="Williams B."/>
            <person name="Antoshechkin I."/>
            <person name="Lee M.M."/>
            <person name="Goodwin Z."/>
            <person name="Lu X."/>
            <person name="Lewis E.E."/>
            <person name="Goodrich-Blair H."/>
            <person name="Stock S.P."/>
            <person name="Adams B.J."/>
            <person name="Sternberg P.W."/>
            <person name="Mortazavi A."/>
        </authorList>
    </citation>
    <scope>NUCLEOTIDE SEQUENCE [LARGE SCALE GENOMIC DNA]</scope>
    <source>
        <strain evidence="2 3">ALL</strain>
    </source>
</reference>
<proteinExistence type="predicted"/>
<evidence type="ECO:0000256" key="1">
    <source>
        <dbReference type="SAM" id="SignalP"/>
    </source>
</evidence>
<organism evidence="2 3">
    <name type="scientific">Steinernema carpocapsae</name>
    <name type="common">Entomopathogenic nematode</name>
    <dbReference type="NCBI Taxonomy" id="34508"/>
    <lineage>
        <taxon>Eukaryota</taxon>
        <taxon>Metazoa</taxon>
        <taxon>Ecdysozoa</taxon>
        <taxon>Nematoda</taxon>
        <taxon>Chromadorea</taxon>
        <taxon>Rhabditida</taxon>
        <taxon>Tylenchina</taxon>
        <taxon>Panagrolaimomorpha</taxon>
        <taxon>Strongyloidoidea</taxon>
        <taxon>Steinernematidae</taxon>
        <taxon>Steinernema</taxon>
    </lineage>
</organism>
<dbReference type="EMBL" id="AZBU02000002">
    <property type="protein sequence ID" value="TKR94208.1"/>
    <property type="molecule type" value="Genomic_DNA"/>
</dbReference>
<evidence type="ECO:0000313" key="2">
    <source>
        <dbReference type="EMBL" id="TKR94208.1"/>
    </source>
</evidence>
<reference evidence="2 3" key="2">
    <citation type="journal article" date="2019" name="G3 (Bethesda)">
        <title>Hybrid Assembly of the Genome of the Entomopathogenic Nematode Steinernema carpocapsae Identifies the X-Chromosome.</title>
        <authorList>
            <person name="Serra L."/>
            <person name="Macchietto M."/>
            <person name="Macias-Munoz A."/>
            <person name="McGill C.J."/>
            <person name="Rodriguez I.M."/>
            <person name="Rodriguez B."/>
            <person name="Murad R."/>
            <person name="Mortazavi A."/>
        </authorList>
    </citation>
    <scope>NUCLEOTIDE SEQUENCE [LARGE SCALE GENOMIC DNA]</scope>
    <source>
        <strain evidence="2 3">ALL</strain>
    </source>
</reference>
<accession>A0A4U5PCW6</accession>